<dbReference type="SUPFAM" id="SSF48452">
    <property type="entry name" value="TPR-like"/>
    <property type="match status" value="2"/>
</dbReference>
<sequence>MSGIRFVASLTLVFLISMISGTGFCASFTNSVHGFSFEYDDNVFKLQKPSSLFVMMVPKKADLENKEKNPFQTFCTVKVSKFITNYTPTRELRKKYDKILGMLWEKYSKEFKNAKKLQFGVDKLNGYPAAIAKFKYVNQDEHEIFVHIVKVFIYDMSYEIIFSTPAPSAPAAAKTDSTEKTVTAEDFAKYDKAFESTIASFKLKVFASADAEKAYEAGLQLLIDEKFDEARTQFVKASSLENGSVEPIYYTAVTFSRQEKREEALKNLEVLLQIKPDFDYAWGYRAFNLLKMGNKAEAWKCYEQGIEKNPSSEILYLDRALLKLGEKDVSSKEIFDDINLALKINPFYPKALYEFGVLSALAKNGAMAAYCLSKAAALEPENPDYWFMLGRVLGSRPDKAADAVTCFDKAIKLDPKNSRYYVEKSRAFVSLKDGNGALEALNQAIKINRKDTSAWFLKGRLLMEAEKFKEALTTFTRIIEMEPKSKEAWGFKATAYQRSGRLPEAESAINKSLEIDPDYVDGLLIKAALLSNSNKKREAIEIFNRILELQPDNQHAKNLRAEIIREMSFN</sequence>
<keyword evidence="2 3" id="KW-0802">TPR repeat</keyword>
<dbReference type="InterPro" id="IPR051685">
    <property type="entry name" value="Ycf3/AcsC/BcsC/TPR_MFPF"/>
</dbReference>
<feature type="repeat" description="TPR" evidence="3">
    <location>
        <begin position="486"/>
        <end position="519"/>
    </location>
</feature>
<evidence type="ECO:0000256" key="1">
    <source>
        <dbReference type="ARBA" id="ARBA00022737"/>
    </source>
</evidence>
<feature type="repeat" description="TPR" evidence="3">
    <location>
        <begin position="520"/>
        <end position="553"/>
    </location>
</feature>
<comment type="caution">
    <text evidence="4">The sequence shown here is derived from an EMBL/GenBank/DDBJ whole genome shotgun (WGS) entry which is preliminary data.</text>
</comment>
<dbReference type="EMBL" id="PGXC01000001">
    <property type="protein sequence ID" value="PKK92249.1"/>
    <property type="molecule type" value="Genomic_DNA"/>
</dbReference>
<dbReference type="AlphaFoldDB" id="A0A2N1PV84"/>
<feature type="repeat" description="TPR" evidence="3">
    <location>
        <begin position="452"/>
        <end position="485"/>
    </location>
</feature>
<dbReference type="InterPro" id="IPR011990">
    <property type="entry name" value="TPR-like_helical_dom_sf"/>
</dbReference>
<dbReference type="Proteomes" id="UP000233256">
    <property type="component" value="Unassembled WGS sequence"/>
</dbReference>
<evidence type="ECO:0000313" key="4">
    <source>
        <dbReference type="EMBL" id="PKK92249.1"/>
    </source>
</evidence>
<accession>A0A2N1PV84</accession>
<evidence type="ECO:0000256" key="2">
    <source>
        <dbReference type="ARBA" id="ARBA00022803"/>
    </source>
</evidence>
<dbReference type="Pfam" id="PF13181">
    <property type="entry name" value="TPR_8"/>
    <property type="match status" value="1"/>
</dbReference>
<dbReference type="PANTHER" id="PTHR44943">
    <property type="entry name" value="CELLULOSE SYNTHASE OPERON PROTEIN C"/>
    <property type="match status" value="1"/>
</dbReference>
<evidence type="ECO:0000256" key="3">
    <source>
        <dbReference type="PROSITE-ProRule" id="PRU00339"/>
    </source>
</evidence>
<name>A0A2N1PV84_9BACT</name>
<organism evidence="4 5">
    <name type="scientific">Candidatus Wallbacteria bacterium HGW-Wallbacteria-1</name>
    <dbReference type="NCBI Taxonomy" id="2013854"/>
    <lineage>
        <taxon>Bacteria</taxon>
        <taxon>Candidatus Walliibacteriota</taxon>
    </lineage>
</organism>
<dbReference type="Pfam" id="PF13432">
    <property type="entry name" value="TPR_16"/>
    <property type="match status" value="2"/>
</dbReference>
<dbReference type="InterPro" id="IPR019734">
    <property type="entry name" value="TPR_rpt"/>
</dbReference>
<dbReference type="PROSITE" id="PS50005">
    <property type="entry name" value="TPR"/>
    <property type="match status" value="3"/>
</dbReference>
<dbReference type="Gene3D" id="1.25.40.10">
    <property type="entry name" value="Tetratricopeptide repeat domain"/>
    <property type="match status" value="3"/>
</dbReference>
<gene>
    <name evidence="4" type="ORF">CVV64_02215</name>
</gene>
<protein>
    <submittedName>
        <fullName evidence="4">Uncharacterized protein</fullName>
    </submittedName>
</protein>
<dbReference type="PANTHER" id="PTHR44943:SF8">
    <property type="entry name" value="TPR REPEAT-CONTAINING PROTEIN MJ0263"/>
    <property type="match status" value="1"/>
</dbReference>
<reference evidence="4 5" key="1">
    <citation type="journal article" date="2017" name="ISME J.">
        <title>Potential for microbial H2 and metal transformations associated with novel bacteria and archaea in deep terrestrial subsurface sediments.</title>
        <authorList>
            <person name="Hernsdorf A.W."/>
            <person name="Amano Y."/>
            <person name="Miyakawa K."/>
            <person name="Ise K."/>
            <person name="Suzuki Y."/>
            <person name="Anantharaman K."/>
            <person name="Probst A."/>
            <person name="Burstein D."/>
            <person name="Thomas B.C."/>
            <person name="Banfield J.F."/>
        </authorList>
    </citation>
    <scope>NUCLEOTIDE SEQUENCE [LARGE SCALE GENOMIC DNA]</scope>
    <source>
        <strain evidence="4">HGW-Wallbacteria-1</strain>
    </source>
</reference>
<dbReference type="SMART" id="SM00028">
    <property type="entry name" value="TPR"/>
    <property type="match status" value="9"/>
</dbReference>
<keyword evidence="1" id="KW-0677">Repeat</keyword>
<evidence type="ECO:0000313" key="5">
    <source>
        <dbReference type="Proteomes" id="UP000233256"/>
    </source>
</evidence>
<proteinExistence type="predicted"/>